<dbReference type="InterPro" id="IPR036236">
    <property type="entry name" value="Znf_C2H2_sf"/>
</dbReference>
<keyword evidence="6" id="KW-0804">Transcription</keyword>
<gene>
    <name evidence="10" type="ORF">OLC1_LOCUS7435</name>
</gene>
<dbReference type="SMART" id="SM00355">
    <property type="entry name" value="ZnF_C2H2"/>
    <property type="match status" value="9"/>
</dbReference>
<dbReference type="GO" id="GO:0003700">
    <property type="term" value="F:DNA-binding transcription factor activity"/>
    <property type="evidence" value="ECO:0007669"/>
    <property type="project" value="TreeGrafter"/>
</dbReference>
<evidence type="ECO:0000256" key="6">
    <source>
        <dbReference type="ARBA" id="ARBA00023163"/>
    </source>
</evidence>
<dbReference type="PROSITE" id="PS50157">
    <property type="entry name" value="ZINC_FINGER_C2H2_2"/>
    <property type="match status" value="5"/>
</dbReference>
<name>A0AAV1CQH6_OLDCO</name>
<evidence type="ECO:0000256" key="5">
    <source>
        <dbReference type="ARBA" id="ARBA00023015"/>
    </source>
</evidence>
<keyword evidence="3 8" id="KW-0863">Zinc-finger</keyword>
<protein>
    <submittedName>
        <fullName evidence="10">OLC1v1032976C2</fullName>
    </submittedName>
</protein>
<keyword evidence="7" id="KW-0539">Nucleus</keyword>
<feature type="domain" description="C2H2-type" evidence="9">
    <location>
        <begin position="122"/>
        <end position="152"/>
    </location>
</feature>
<evidence type="ECO:0000259" key="9">
    <source>
        <dbReference type="PROSITE" id="PS50157"/>
    </source>
</evidence>
<feature type="domain" description="C2H2-type" evidence="9">
    <location>
        <begin position="65"/>
        <end position="92"/>
    </location>
</feature>
<dbReference type="GO" id="GO:0008270">
    <property type="term" value="F:zinc ion binding"/>
    <property type="evidence" value="ECO:0007669"/>
    <property type="project" value="UniProtKB-KW"/>
</dbReference>
<reference evidence="10" key="1">
    <citation type="submission" date="2023-03" db="EMBL/GenBank/DDBJ databases">
        <authorList>
            <person name="Julca I."/>
        </authorList>
    </citation>
    <scope>NUCLEOTIDE SEQUENCE</scope>
</reference>
<feature type="domain" description="C2H2-type" evidence="9">
    <location>
        <begin position="251"/>
        <end position="281"/>
    </location>
</feature>
<dbReference type="AlphaFoldDB" id="A0AAV1CQH6"/>
<dbReference type="EMBL" id="OX459119">
    <property type="protein sequence ID" value="CAI9096762.1"/>
    <property type="molecule type" value="Genomic_DNA"/>
</dbReference>
<sequence length="374" mass="43762">MVEMDDRKERPVIFRDIRRYYCEFCGICRSKKSLITSHVQSRHKDELIQKEAENGQQENKGPKMNVCEECGISFKKPAYLRQHMQGHSFERPFKCPVDGCHSNYRRKDHLTRHLLQHEGNLYECPVDGCNKKFTLEDNMKRHIKEFHEDVSSSDSDNSKQYVCPEIGCGKVFRFASKLRKHENCHVKSNAMETLCSEPGCMKYFTNDECLKEHIHLCHQYVTCETCGTRQLKKNIKRHLRSHEAELSHDRIKCTFDGCLHSFSNKSNLNQHIKAAHLDIKPFACSFPSCGMRFSFKHVRDKHEKSGLHVFTMGDFEEADEQFRLRARGGRKRKSPAIEALMRKRVLPPSQSDPIYNPEREYLSRLLSTESEDEL</sequence>
<dbReference type="Gene3D" id="3.30.160.60">
    <property type="entry name" value="Classic Zinc Finger"/>
    <property type="match status" value="5"/>
</dbReference>
<dbReference type="PANTHER" id="PTHR46179">
    <property type="entry name" value="ZINC FINGER PROTEIN"/>
    <property type="match status" value="1"/>
</dbReference>
<dbReference type="InterPro" id="IPR051061">
    <property type="entry name" value="Zinc_finger_trans_reg"/>
</dbReference>
<evidence type="ECO:0000256" key="3">
    <source>
        <dbReference type="ARBA" id="ARBA00022771"/>
    </source>
</evidence>
<keyword evidence="11" id="KW-1185">Reference proteome</keyword>
<evidence type="ECO:0000256" key="4">
    <source>
        <dbReference type="ARBA" id="ARBA00022833"/>
    </source>
</evidence>
<dbReference type="SUPFAM" id="SSF57667">
    <property type="entry name" value="beta-beta-alpha zinc fingers"/>
    <property type="match status" value="4"/>
</dbReference>
<dbReference type="PROSITE" id="PS00028">
    <property type="entry name" value="ZINC_FINGER_C2H2_1"/>
    <property type="match status" value="7"/>
</dbReference>
<keyword evidence="4" id="KW-0862">Zinc</keyword>
<organism evidence="10 11">
    <name type="scientific">Oldenlandia corymbosa var. corymbosa</name>
    <dbReference type="NCBI Taxonomy" id="529605"/>
    <lineage>
        <taxon>Eukaryota</taxon>
        <taxon>Viridiplantae</taxon>
        <taxon>Streptophyta</taxon>
        <taxon>Embryophyta</taxon>
        <taxon>Tracheophyta</taxon>
        <taxon>Spermatophyta</taxon>
        <taxon>Magnoliopsida</taxon>
        <taxon>eudicotyledons</taxon>
        <taxon>Gunneridae</taxon>
        <taxon>Pentapetalae</taxon>
        <taxon>asterids</taxon>
        <taxon>lamiids</taxon>
        <taxon>Gentianales</taxon>
        <taxon>Rubiaceae</taxon>
        <taxon>Rubioideae</taxon>
        <taxon>Spermacoceae</taxon>
        <taxon>Hedyotis-Oldenlandia complex</taxon>
        <taxon>Oldenlandia</taxon>
    </lineage>
</organism>
<proteinExistence type="predicted"/>
<keyword evidence="2" id="KW-0479">Metal-binding</keyword>
<feature type="domain" description="C2H2-type" evidence="9">
    <location>
        <begin position="161"/>
        <end position="190"/>
    </location>
</feature>
<evidence type="ECO:0000256" key="8">
    <source>
        <dbReference type="PROSITE-ProRule" id="PRU00042"/>
    </source>
</evidence>
<dbReference type="GO" id="GO:0080084">
    <property type="term" value="F:5S rDNA binding"/>
    <property type="evidence" value="ECO:0007669"/>
    <property type="project" value="TreeGrafter"/>
</dbReference>
<feature type="domain" description="C2H2-type" evidence="9">
    <location>
        <begin position="93"/>
        <end position="122"/>
    </location>
</feature>
<dbReference type="GO" id="GO:0006357">
    <property type="term" value="P:regulation of transcription by RNA polymerase II"/>
    <property type="evidence" value="ECO:0007669"/>
    <property type="project" value="TreeGrafter"/>
</dbReference>
<dbReference type="GO" id="GO:0005730">
    <property type="term" value="C:nucleolus"/>
    <property type="evidence" value="ECO:0007669"/>
    <property type="project" value="TreeGrafter"/>
</dbReference>
<evidence type="ECO:0000313" key="11">
    <source>
        <dbReference type="Proteomes" id="UP001161247"/>
    </source>
</evidence>
<accession>A0AAV1CQH6</accession>
<dbReference type="InterPro" id="IPR013087">
    <property type="entry name" value="Znf_C2H2_type"/>
</dbReference>
<evidence type="ECO:0000313" key="10">
    <source>
        <dbReference type="EMBL" id="CAI9096762.1"/>
    </source>
</evidence>
<dbReference type="PANTHER" id="PTHR46179:SF13">
    <property type="entry name" value="C2H2-TYPE DOMAIN-CONTAINING PROTEIN"/>
    <property type="match status" value="1"/>
</dbReference>
<dbReference type="Pfam" id="PF00096">
    <property type="entry name" value="zf-C2H2"/>
    <property type="match status" value="5"/>
</dbReference>
<keyword evidence="5" id="KW-0805">Transcription regulation</keyword>
<evidence type="ECO:0000256" key="7">
    <source>
        <dbReference type="ARBA" id="ARBA00023242"/>
    </source>
</evidence>
<evidence type="ECO:0000256" key="2">
    <source>
        <dbReference type="ARBA" id="ARBA00022723"/>
    </source>
</evidence>
<evidence type="ECO:0000256" key="1">
    <source>
        <dbReference type="ARBA" id="ARBA00004123"/>
    </source>
</evidence>
<dbReference type="Proteomes" id="UP001161247">
    <property type="component" value="Chromosome 2"/>
</dbReference>
<comment type="subcellular location">
    <subcellularLocation>
        <location evidence="1">Nucleus</location>
    </subcellularLocation>
</comment>